<keyword evidence="4 13" id="KW-0337">GPI-anchor biosynthesis</keyword>
<evidence type="ECO:0000256" key="9">
    <source>
        <dbReference type="ARBA" id="ARBA00022989"/>
    </source>
</evidence>
<feature type="transmembrane region" description="Helical" evidence="13">
    <location>
        <begin position="18"/>
        <end position="35"/>
    </location>
</feature>
<feature type="transmembrane region" description="Helical" evidence="13">
    <location>
        <begin position="283"/>
        <end position="305"/>
    </location>
</feature>
<organism evidence="14 15">
    <name type="scientific">Caenorhabditis nigoni</name>
    <dbReference type="NCBI Taxonomy" id="1611254"/>
    <lineage>
        <taxon>Eukaryota</taxon>
        <taxon>Metazoa</taxon>
        <taxon>Ecdysozoa</taxon>
        <taxon>Nematoda</taxon>
        <taxon>Chromadorea</taxon>
        <taxon>Rhabditida</taxon>
        <taxon>Rhabditina</taxon>
        <taxon>Rhabditomorpha</taxon>
        <taxon>Rhabditoidea</taxon>
        <taxon>Rhabditidae</taxon>
        <taxon>Peloderinae</taxon>
        <taxon>Caenorhabditis</taxon>
    </lineage>
</organism>
<evidence type="ECO:0000256" key="12">
    <source>
        <dbReference type="ARBA" id="ARBA00093608"/>
    </source>
</evidence>
<sequence>MQCVQGFVKNETFSRNRILLVAFVARITLVLYAHIHDYLFKVNFTDIDYHVFSDAAKHVSNGGSPFDRATYRYTPALAWILLPVVSFPDFGKILFCVFDILVAVLYFKIMERDLNETKDEEARDEMESNQTMNVVMYWLANPLTAVISARGNAESIVSAVVLLNILLLQKGHWMSAALVHGALAIQLKIYPLIYLPCVFLSLSSFSAQKGFVAKLKSLFTNWRGFAYVLVTLISFGFVVLFFYSIYGQLFLDEYLIYHIKRRDLAHNFSPYFYLLYIYEAEPIISQMIGLGAFIPQLVLTVVFAFKHYDDLPFCWFITTFAFVTYNKVCTSQYFVWYIVLLPLLAHKIMMSRKRALTLIGAWFATQGIWLLTAYLFEFEGYDTFFLMFLASCLFLITNSIILKQIMNHYVSIGKQKTE</sequence>
<evidence type="ECO:0000256" key="6">
    <source>
        <dbReference type="ARBA" id="ARBA00022679"/>
    </source>
</evidence>
<evidence type="ECO:0000256" key="1">
    <source>
        <dbReference type="ARBA" id="ARBA00004477"/>
    </source>
</evidence>
<dbReference type="Pfam" id="PF05007">
    <property type="entry name" value="Mannosyl_trans"/>
    <property type="match status" value="1"/>
</dbReference>
<evidence type="ECO:0000256" key="2">
    <source>
        <dbReference type="ARBA" id="ARBA00004687"/>
    </source>
</evidence>
<feature type="transmembrane region" description="Helical" evidence="13">
    <location>
        <begin position="193"/>
        <end position="212"/>
    </location>
</feature>
<dbReference type="PANTHER" id="PTHR12886">
    <property type="entry name" value="PIG-M MANNOSYLTRANSFERASE"/>
    <property type="match status" value="1"/>
</dbReference>
<evidence type="ECO:0000256" key="5">
    <source>
        <dbReference type="ARBA" id="ARBA00022676"/>
    </source>
</evidence>
<keyword evidence="8 13" id="KW-0256">Endoplasmic reticulum</keyword>
<dbReference type="Proteomes" id="UP000230233">
    <property type="component" value="Chromosome II"/>
</dbReference>
<keyword evidence="5 13" id="KW-0328">Glycosyltransferase</keyword>
<comment type="function">
    <text evidence="11 13">Catalytic subunit of the glycosylphosphatidylinositol-mannosyltransferase I complex which catalyzes the transfer of the first mannose, via an alpha-1,4 bond from a dolichol-phosphate-mannose (Dol-P-Man) to the glucosaminyl acyl phosphatidylinositol (GlcN-(acyl)PI) intermediate to generate alpha-D-Man-(1-&gt;4)-alpha-D-GlcN-(1-&gt;6)-(1-radyl,2-acyl-sn-glycero-3-phospho)-2-acyl-inositol and participates in the sixth step of the glycosylphosphatidylinositol-anchor biosynthesis.</text>
</comment>
<feature type="transmembrane region" description="Helical" evidence="13">
    <location>
        <begin position="90"/>
        <end position="109"/>
    </location>
</feature>
<evidence type="ECO:0000256" key="11">
    <source>
        <dbReference type="ARBA" id="ARBA00093408"/>
    </source>
</evidence>
<evidence type="ECO:0000313" key="15">
    <source>
        <dbReference type="Proteomes" id="UP000230233"/>
    </source>
</evidence>
<feature type="transmembrane region" description="Helical" evidence="13">
    <location>
        <begin position="383"/>
        <end position="402"/>
    </location>
</feature>
<comment type="similarity">
    <text evidence="3 13">Belongs to the PIGM family.</text>
</comment>
<dbReference type="GO" id="GO:0051751">
    <property type="term" value="F:alpha-1,4-mannosyltransferase activity"/>
    <property type="evidence" value="ECO:0007669"/>
    <property type="project" value="InterPro"/>
</dbReference>
<comment type="pathway">
    <text evidence="2 13">Glycolipid biosynthesis; glycosylphosphatidylinositol-anchor biosynthesis.</text>
</comment>
<keyword evidence="10 13" id="KW-0472">Membrane</keyword>
<dbReference type="OrthoDB" id="1741594at2759"/>
<keyword evidence="6 13" id="KW-0808">Transferase</keyword>
<reference evidence="15" key="1">
    <citation type="submission" date="2017-10" db="EMBL/GenBank/DDBJ databases">
        <title>Rapid genome shrinkage in a self-fertile nematode reveals novel sperm competition proteins.</title>
        <authorList>
            <person name="Yin D."/>
            <person name="Schwarz E.M."/>
            <person name="Thomas C.G."/>
            <person name="Felde R.L."/>
            <person name="Korf I.F."/>
            <person name="Cutter A.D."/>
            <person name="Schartner C.M."/>
            <person name="Ralston E.J."/>
            <person name="Meyer B.J."/>
            <person name="Haag E.S."/>
        </authorList>
    </citation>
    <scope>NUCLEOTIDE SEQUENCE [LARGE SCALE GENOMIC DNA]</scope>
    <source>
        <strain evidence="15">JU1422</strain>
    </source>
</reference>
<comment type="subcellular location">
    <subcellularLocation>
        <location evidence="1 13">Endoplasmic reticulum membrane</location>
        <topology evidence="1 13">Multi-pass membrane protein</topology>
    </subcellularLocation>
</comment>
<keyword evidence="9 13" id="KW-1133">Transmembrane helix</keyword>
<proteinExistence type="inferred from homology"/>
<accession>A0A2G5V2K6</accession>
<gene>
    <name evidence="14" type="primary">Cnig_chr_II.g5853</name>
    <name evidence="14" type="ORF">B9Z55_005853</name>
</gene>
<evidence type="ECO:0000256" key="10">
    <source>
        <dbReference type="ARBA" id="ARBA00023136"/>
    </source>
</evidence>
<dbReference type="EMBL" id="PDUG01000002">
    <property type="protein sequence ID" value="PIC46032.1"/>
    <property type="molecule type" value="Genomic_DNA"/>
</dbReference>
<dbReference type="InterPro" id="IPR007704">
    <property type="entry name" value="PIG-M"/>
</dbReference>
<dbReference type="GO" id="GO:0004376">
    <property type="term" value="F:GPI mannosyltransferase activity"/>
    <property type="evidence" value="ECO:0007669"/>
    <property type="project" value="InterPro"/>
</dbReference>
<dbReference type="GO" id="GO:1990529">
    <property type="term" value="C:glycosylphosphatidylinositol-mannosyltransferase I complex"/>
    <property type="evidence" value="ECO:0007669"/>
    <property type="project" value="TreeGrafter"/>
</dbReference>
<dbReference type="STRING" id="1611254.A0A2G5V2K6"/>
<dbReference type="GO" id="GO:0005789">
    <property type="term" value="C:endoplasmic reticulum membrane"/>
    <property type="evidence" value="ECO:0007669"/>
    <property type="project" value="UniProtKB-SubCell"/>
</dbReference>
<dbReference type="PANTHER" id="PTHR12886:SF0">
    <property type="entry name" value="GPI MANNOSYLTRANSFERASE 1"/>
    <property type="match status" value="1"/>
</dbReference>
<keyword evidence="7 13" id="KW-0812">Transmembrane</keyword>
<evidence type="ECO:0000256" key="7">
    <source>
        <dbReference type="ARBA" id="ARBA00022692"/>
    </source>
</evidence>
<dbReference type="EC" id="2.4.1.-" evidence="13"/>
<keyword evidence="15" id="KW-1185">Reference proteome</keyword>
<comment type="caution">
    <text evidence="14">The sequence shown here is derived from an EMBL/GenBank/DDBJ whole genome shotgun (WGS) entry which is preliminary data.</text>
</comment>
<evidence type="ECO:0000256" key="8">
    <source>
        <dbReference type="ARBA" id="ARBA00022824"/>
    </source>
</evidence>
<feature type="transmembrane region" description="Helical" evidence="13">
    <location>
        <begin position="156"/>
        <end position="173"/>
    </location>
</feature>
<evidence type="ECO:0000256" key="4">
    <source>
        <dbReference type="ARBA" id="ARBA00022502"/>
    </source>
</evidence>
<evidence type="ECO:0000256" key="3">
    <source>
        <dbReference type="ARBA" id="ARBA00011071"/>
    </source>
</evidence>
<evidence type="ECO:0000313" key="14">
    <source>
        <dbReference type="EMBL" id="PIC46032.1"/>
    </source>
</evidence>
<evidence type="ECO:0000256" key="13">
    <source>
        <dbReference type="RuleBase" id="RU365064"/>
    </source>
</evidence>
<dbReference type="GO" id="GO:0006506">
    <property type="term" value="P:GPI anchor biosynthetic process"/>
    <property type="evidence" value="ECO:0007669"/>
    <property type="project" value="UniProtKB-UniPathway"/>
</dbReference>
<dbReference type="AlphaFoldDB" id="A0A2G5V2K6"/>
<feature type="transmembrane region" description="Helical" evidence="13">
    <location>
        <begin position="224"/>
        <end position="246"/>
    </location>
</feature>
<dbReference type="UniPathway" id="UPA00196"/>
<protein>
    <recommendedName>
        <fullName evidence="12 13">GPI alpha-1,4-mannosyltransferase I, catalytic subunit</fullName>
        <ecNumber evidence="13">2.4.1.-</ecNumber>
    </recommendedName>
    <alternativeName>
        <fullName evidence="13">GPI mannosyltransferase I</fullName>
    </alternativeName>
</protein>
<feature type="transmembrane region" description="Helical" evidence="13">
    <location>
        <begin position="356"/>
        <end position="377"/>
    </location>
</feature>
<name>A0A2G5V2K6_9PELO</name>